<sequence length="29" mass="3277">MKKFITLLTISFIWAADGPKIYISSDMEG</sequence>
<name>A0A382UNL8_9ZZZZ</name>
<feature type="non-terminal residue" evidence="1">
    <location>
        <position position="29"/>
    </location>
</feature>
<evidence type="ECO:0000313" key="1">
    <source>
        <dbReference type="EMBL" id="SVD35405.1"/>
    </source>
</evidence>
<dbReference type="AlphaFoldDB" id="A0A382UNL8"/>
<dbReference type="EMBL" id="UINC01145339">
    <property type="protein sequence ID" value="SVD35405.1"/>
    <property type="molecule type" value="Genomic_DNA"/>
</dbReference>
<reference evidence="1" key="1">
    <citation type="submission" date="2018-05" db="EMBL/GenBank/DDBJ databases">
        <authorList>
            <person name="Lanie J.A."/>
            <person name="Ng W.-L."/>
            <person name="Kazmierczak K.M."/>
            <person name="Andrzejewski T.M."/>
            <person name="Davidsen T.M."/>
            <person name="Wayne K.J."/>
            <person name="Tettelin H."/>
            <person name="Glass J.I."/>
            <person name="Rusch D."/>
            <person name="Podicherti R."/>
            <person name="Tsui H.-C.T."/>
            <person name="Winkler M.E."/>
        </authorList>
    </citation>
    <scope>NUCLEOTIDE SEQUENCE</scope>
</reference>
<protein>
    <submittedName>
        <fullName evidence="1">Uncharacterized protein</fullName>
    </submittedName>
</protein>
<accession>A0A382UNL8</accession>
<gene>
    <name evidence="1" type="ORF">METZ01_LOCUS388259</name>
</gene>
<organism evidence="1">
    <name type="scientific">marine metagenome</name>
    <dbReference type="NCBI Taxonomy" id="408172"/>
    <lineage>
        <taxon>unclassified sequences</taxon>
        <taxon>metagenomes</taxon>
        <taxon>ecological metagenomes</taxon>
    </lineage>
</organism>
<proteinExistence type="predicted"/>